<reference evidence="3 4" key="1">
    <citation type="submission" date="2018-05" db="EMBL/GenBank/DDBJ databases">
        <title>The draft genome of strain NS-104.</title>
        <authorList>
            <person name="Hang P."/>
            <person name="Jiang J."/>
        </authorList>
    </citation>
    <scope>NUCLEOTIDE SEQUENCE [LARGE SCALE GENOMIC DNA]</scope>
    <source>
        <strain evidence="3 4">NS-104</strain>
    </source>
</reference>
<proteinExistence type="predicted"/>
<comment type="caution">
    <text evidence="3">The sequence shown here is derived from an EMBL/GenBank/DDBJ whole genome shotgun (WGS) entry which is preliminary data.</text>
</comment>
<dbReference type="OrthoDB" id="9790661at2"/>
<dbReference type="InterPro" id="IPR041999">
    <property type="entry name" value="Sortase_D_1"/>
</dbReference>
<evidence type="ECO:0000256" key="2">
    <source>
        <dbReference type="SAM" id="Phobius"/>
    </source>
</evidence>
<keyword evidence="4" id="KW-1185">Reference proteome</keyword>
<evidence type="ECO:0000313" key="4">
    <source>
        <dbReference type="Proteomes" id="UP000245252"/>
    </source>
</evidence>
<dbReference type="SUPFAM" id="SSF63817">
    <property type="entry name" value="Sortase"/>
    <property type="match status" value="1"/>
</dbReference>
<protein>
    <submittedName>
        <fullName evidence="3">Class GN sortase</fullName>
    </submittedName>
</protein>
<keyword evidence="2" id="KW-0472">Membrane</keyword>
<dbReference type="NCBIfam" id="TIGR03784">
    <property type="entry name" value="marine_sortase"/>
    <property type="match status" value="1"/>
</dbReference>
<dbReference type="Proteomes" id="UP000245252">
    <property type="component" value="Unassembled WGS sequence"/>
</dbReference>
<dbReference type="InterPro" id="IPR022445">
    <property type="entry name" value="Sortase_proteobact_type"/>
</dbReference>
<keyword evidence="2" id="KW-0812">Transmembrane</keyword>
<dbReference type="InterPro" id="IPR023365">
    <property type="entry name" value="Sortase_dom-sf"/>
</dbReference>
<evidence type="ECO:0000256" key="1">
    <source>
        <dbReference type="ARBA" id="ARBA00022801"/>
    </source>
</evidence>
<dbReference type="GO" id="GO:0016787">
    <property type="term" value="F:hydrolase activity"/>
    <property type="evidence" value="ECO:0007669"/>
    <property type="project" value="UniProtKB-KW"/>
</dbReference>
<gene>
    <name evidence="3" type="ORF">DEM27_29850</name>
</gene>
<organism evidence="3 4">
    <name type="scientific">Metarhizobium album</name>
    <dbReference type="NCBI Taxonomy" id="2182425"/>
    <lineage>
        <taxon>Bacteria</taxon>
        <taxon>Pseudomonadati</taxon>
        <taxon>Pseudomonadota</taxon>
        <taxon>Alphaproteobacteria</taxon>
        <taxon>Hyphomicrobiales</taxon>
        <taxon>Rhizobiaceae</taxon>
        <taxon>Metarhizobium</taxon>
    </lineage>
</organism>
<feature type="transmembrane region" description="Helical" evidence="2">
    <location>
        <begin position="21"/>
        <end position="43"/>
    </location>
</feature>
<sequence length="217" mass="23196">MAMPQTEGRPMLLGRLDRFETLIAATAAVIGLCGLFFAGHGFYIKAKAQLAQVLLARSFAAELAGEGPSRPWPWADFTTAARISAPRIGHSAIVLAGANGETLAFGPAWLATTPQPGDEGTAVIAAHRDTHFSWLKDVRPGDRIDVERADGRTMSFVAGQGRVSRWDENGIDIAAHGKHLALATCWPFDSTERGPLRYILDARLVEPEKAAAGLPAS</sequence>
<keyword evidence="2" id="KW-1133">Transmembrane helix</keyword>
<dbReference type="Gene3D" id="2.40.260.10">
    <property type="entry name" value="Sortase"/>
    <property type="match status" value="1"/>
</dbReference>
<dbReference type="CDD" id="cd05828">
    <property type="entry name" value="Sortase_D_1"/>
    <property type="match status" value="1"/>
</dbReference>
<dbReference type="AlphaFoldDB" id="A0A2U2DH47"/>
<evidence type="ECO:0000313" key="3">
    <source>
        <dbReference type="EMBL" id="PWE52629.1"/>
    </source>
</evidence>
<dbReference type="EMBL" id="QFBC01000022">
    <property type="protein sequence ID" value="PWE52629.1"/>
    <property type="molecule type" value="Genomic_DNA"/>
</dbReference>
<accession>A0A2U2DH47</accession>
<keyword evidence="1" id="KW-0378">Hydrolase</keyword>
<dbReference type="InterPro" id="IPR005754">
    <property type="entry name" value="Sortase"/>
</dbReference>
<name>A0A2U2DH47_9HYPH</name>
<dbReference type="Pfam" id="PF04203">
    <property type="entry name" value="Sortase"/>
    <property type="match status" value="1"/>
</dbReference>
<dbReference type="RefSeq" id="WP_109461903.1">
    <property type="nucleotide sequence ID" value="NZ_QFBC01000022.1"/>
</dbReference>